<dbReference type="Gene3D" id="3.90.226.10">
    <property type="entry name" value="2-enoyl-CoA Hydratase, Chain A, domain 1"/>
    <property type="match status" value="2"/>
</dbReference>
<evidence type="ECO:0000313" key="6">
    <source>
        <dbReference type="Proteomes" id="UP000707206"/>
    </source>
</evidence>
<sequence length="513" mass="56247">MDPKLKKLNERIALAHQGGGQARIDKQHQKKKLTARERIDYLLDEGSFEEMGILVTHRTTDFGMEKEIYFGDGVVTGYGTVDGRLVYVYAQDFTVFGGALSETHAEKICKVMDLAMKVGAPVIGLNDSGGARIQEGVRSLGGYADIFYRNVQASGIIPQISAIMGPCAGGAVYSPAMTDFTIMVEQTSYMFVTGPNVVKTVTNEEVTAEELGGATTHAIKSGVAHRTSANDVVCLEDIKKLLGYLPQSNREKPVKLAYTLGDEVREMLEGIVPDSPNKPYDMHDVIEGIIDSDSFYEIHKDYAENMLCGFGRLAGRSIGIIANQPMFLAGVLGVKSSRKASRFVRFCDAFNIPMLVLVDVPGFLPGTDQEWDGIIVHGAKLLYAFSEATVPRVTVITRKAYGGAYDVMNSKHIGADFNYAWPTAEIAVMGAKGASEIIFRKEIGAADDPVQKLAEKEAEYAEKFANPFRAARRGFVDEVILPKNTRRKLIKAFSMLENKEVPLPKRKHGNIPL</sequence>
<dbReference type="InterPro" id="IPR051047">
    <property type="entry name" value="AccD/PCCB"/>
</dbReference>
<keyword evidence="6" id="KW-1185">Reference proteome</keyword>
<dbReference type="RefSeq" id="WP_152575637.1">
    <property type="nucleotide sequence ID" value="NZ_VIKU02000006.1"/>
</dbReference>
<proteinExistence type="inferred from homology"/>
<reference evidence="5" key="2">
    <citation type="submission" date="2020-03" db="EMBL/GenBank/DDBJ databases">
        <title>Flavobacteriaceae bacterium strain TP-CH-4, a member of the family Flavobacteriaceae isolated from a deep-sea seamount.</title>
        <authorList>
            <person name="Zhang D.-C."/>
        </authorList>
    </citation>
    <scope>NUCLEOTIDE SEQUENCE</scope>
    <source>
        <strain evidence="5">TP-CH-4</strain>
    </source>
</reference>
<evidence type="ECO:0000259" key="3">
    <source>
        <dbReference type="PROSITE" id="PS50980"/>
    </source>
</evidence>
<reference evidence="5" key="1">
    <citation type="submission" date="2019-07" db="EMBL/GenBank/DDBJ databases">
        <authorList>
            <person name="De-Chao Zhang Q."/>
        </authorList>
    </citation>
    <scope>NUCLEOTIDE SEQUENCE</scope>
    <source>
        <strain evidence="5">TP-CH-4</strain>
    </source>
</reference>
<dbReference type="PANTHER" id="PTHR43842:SF2">
    <property type="entry name" value="PROPIONYL-COA CARBOXYLASE BETA CHAIN, MITOCHONDRIAL"/>
    <property type="match status" value="1"/>
</dbReference>
<dbReference type="FunFam" id="3.90.226.10:FF:000016">
    <property type="entry name" value="Propionyl-CoA carboxylase, beta subunit"/>
    <property type="match status" value="1"/>
</dbReference>
<dbReference type="GO" id="GO:0015977">
    <property type="term" value="P:carbon fixation"/>
    <property type="evidence" value="ECO:0007669"/>
    <property type="project" value="UniProtKB-ARBA"/>
</dbReference>
<accession>A0A967B344</accession>
<organism evidence="5 6">
    <name type="scientific">Pelagihabitans pacificus</name>
    <dbReference type="NCBI Taxonomy" id="2696054"/>
    <lineage>
        <taxon>Bacteria</taxon>
        <taxon>Pseudomonadati</taxon>
        <taxon>Bacteroidota</taxon>
        <taxon>Flavobacteriia</taxon>
        <taxon>Flavobacteriales</taxon>
        <taxon>Flavobacteriaceae</taxon>
        <taxon>Pelagihabitans</taxon>
    </lineage>
</organism>
<dbReference type="GO" id="GO:0009317">
    <property type="term" value="C:acetyl-CoA carboxylase complex"/>
    <property type="evidence" value="ECO:0007669"/>
    <property type="project" value="UniProtKB-ARBA"/>
</dbReference>
<dbReference type="Proteomes" id="UP000707206">
    <property type="component" value="Unassembled WGS sequence"/>
</dbReference>
<dbReference type="InterPro" id="IPR034733">
    <property type="entry name" value="AcCoA_carboxyl_beta"/>
</dbReference>
<evidence type="ECO:0000313" key="5">
    <source>
        <dbReference type="EMBL" id="NHF61136.1"/>
    </source>
</evidence>
<feature type="domain" description="CoA carboxyltransferase C-terminal" evidence="4">
    <location>
        <begin position="259"/>
        <end position="495"/>
    </location>
</feature>
<dbReference type="Pfam" id="PF01039">
    <property type="entry name" value="Carboxyl_trans"/>
    <property type="match status" value="1"/>
</dbReference>
<gene>
    <name evidence="5" type="ORF">FK220_017420</name>
</gene>
<name>A0A967B344_9FLAO</name>
<evidence type="ECO:0000256" key="2">
    <source>
        <dbReference type="ARBA" id="ARBA00074538"/>
    </source>
</evidence>
<dbReference type="GO" id="GO:0004658">
    <property type="term" value="F:propionyl-CoA carboxylase activity"/>
    <property type="evidence" value="ECO:0007669"/>
    <property type="project" value="UniProtKB-ARBA"/>
</dbReference>
<comment type="caution">
    <text evidence="5">The sequence shown here is derived from an EMBL/GenBank/DDBJ whole genome shotgun (WGS) entry which is preliminary data.</text>
</comment>
<protein>
    <recommendedName>
        <fullName evidence="2">Propionyl-CoA carboxylase beta chain</fullName>
    </recommendedName>
</protein>
<evidence type="ECO:0000259" key="4">
    <source>
        <dbReference type="PROSITE" id="PS50989"/>
    </source>
</evidence>
<dbReference type="SUPFAM" id="SSF52096">
    <property type="entry name" value="ClpP/crotonase"/>
    <property type="match status" value="2"/>
</dbReference>
<dbReference type="InterPro" id="IPR029045">
    <property type="entry name" value="ClpP/crotonase-like_dom_sf"/>
</dbReference>
<dbReference type="PROSITE" id="PS50980">
    <property type="entry name" value="COA_CT_NTER"/>
    <property type="match status" value="1"/>
</dbReference>
<comment type="similarity">
    <text evidence="1">Belongs to the AccD/PCCB family.</text>
</comment>
<feature type="domain" description="CoA carboxyltransferase N-terminal" evidence="3">
    <location>
        <begin position="1"/>
        <end position="257"/>
    </location>
</feature>
<dbReference type="FunFam" id="3.90.226.10:FF:000017">
    <property type="entry name" value="Propionyl-CoA carboxylase subunit beta 5"/>
    <property type="match status" value="1"/>
</dbReference>
<dbReference type="PROSITE" id="PS50989">
    <property type="entry name" value="COA_CT_CTER"/>
    <property type="match status" value="1"/>
</dbReference>
<evidence type="ECO:0000256" key="1">
    <source>
        <dbReference type="ARBA" id="ARBA00006102"/>
    </source>
</evidence>
<dbReference type="GO" id="GO:0003989">
    <property type="term" value="F:acetyl-CoA carboxylase activity"/>
    <property type="evidence" value="ECO:0007669"/>
    <property type="project" value="UniProtKB-ARBA"/>
</dbReference>
<dbReference type="PANTHER" id="PTHR43842">
    <property type="entry name" value="PROPIONYL-COA CARBOXYLASE BETA CHAIN"/>
    <property type="match status" value="1"/>
</dbReference>
<dbReference type="InterPro" id="IPR011763">
    <property type="entry name" value="COA_CT_C"/>
</dbReference>
<dbReference type="EMBL" id="VIKU02000006">
    <property type="protein sequence ID" value="NHF61136.1"/>
    <property type="molecule type" value="Genomic_DNA"/>
</dbReference>
<dbReference type="InterPro" id="IPR011762">
    <property type="entry name" value="COA_CT_N"/>
</dbReference>
<dbReference type="AlphaFoldDB" id="A0A967B344"/>